<keyword evidence="4" id="KW-1185">Reference proteome</keyword>
<evidence type="ECO:0000259" key="2">
    <source>
        <dbReference type="Pfam" id="PF00156"/>
    </source>
</evidence>
<evidence type="ECO:0000313" key="3">
    <source>
        <dbReference type="EMBL" id="KRM00211.1"/>
    </source>
</evidence>
<dbReference type="InterPro" id="IPR029057">
    <property type="entry name" value="PRTase-like"/>
</dbReference>
<dbReference type="Gene3D" id="3.40.50.2020">
    <property type="match status" value="1"/>
</dbReference>
<dbReference type="CDD" id="cd06223">
    <property type="entry name" value="PRTases_typeI"/>
    <property type="match status" value="1"/>
</dbReference>
<dbReference type="InterPro" id="IPR000836">
    <property type="entry name" value="PRTase_dom"/>
</dbReference>
<dbReference type="PANTHER" id="PTHR47505">
    <property type="entry name" value="DNA UTILIZATION PROTEIN YHGH"/>
    <property type="match status" value="1"/>
</dbReference>
<dbReference type="PATRIC" id="fig|1423801.4.peg.2233"/>
<dbReference type="InterPro" id="IPR051910">
    <property type="entry name" value="ComF/GntX_DNA_util-trans"/>
</dbReference>
<comment type="caution">
    <text evidence="3">The sequence shown here is derived from an EMBL/GenBank/DDBJ whole genome shotgun (WGS) entry which is preliminary data.</text>
</comment>
<evidence type="ECO:0000313" key="4">
    <source>
        <dbReference type="Proteomes" id="UP000051166"/>
    </source>
</evidence>
<reference evidence="3 4" key="1">
    <citation type="journal article" date="2015" name="Genome Announc.">
        <title>Expanding the biotechnology potential of lactobacilli through comparative genomics of 213 strains and associated genera.</title>
        <authorList>
            <person name="Sun Z."/>
            <person name="Harris H.M."/>
            <person name="McCann A."/>
            <person name="Guo C."/>
            <person name="Argimon S."/>
            <person name="Zhang W."/>
            <person name="Yang X."/>
            <person name="Jeffery I.B."/>
            <person name="Cooney J.C."/>
            <person name="Kagawa T.F."/>
            <person name="Liu W."/>
            <person name="Song Y."/>
            <person name="Salvetti E."/>
            <person name="Wrobel A."/>
            <person name="Rasinkangas P."/>
            <person name="Parkhill J."/>
            <person name="Rea M.C."/>
            <person name="O'Sullivan O."/>
            <person name="Ritari J."/>
            <person name="Douillard F.P."/>
            <person name="Paul Ross R."/>
            <person name="Yang R."/>
            <person name="Briner A.E."/>
            <person name="Felis G.E."/>
            <person name="de Vos W.M."/>
            <person name="Barrangou R."/>
            <person name="Klaenhammer T.R."/>
            <person name="Caufield P.W."/>
            <person name="Cui Y."/>
            <person name="Zhang H."/>
            <person name="O'Toole P.W."/>
        </authorList>
    </citation>
    <scope>NUCLEOTIDE SEQUENCE [LARGE SCALE GENOMIC DNA]</scope>
    <source>
        <strain evidence="3 4">DSM 16230</strain>
    </source>
</reference>
<dbReference type="Pfam" id="PF00156">
    <property type="entry name" value="Pribosyltran"/>
    <property type="match status" value="1"/>
</dbReference>
<name>A0A0R1VB64_9LACO</name>
<sequence>MKKYFEQFKFAGDYYLRILFKRELARFLRQRYRQGWLFVPIPVTAETATKRCFNQVEGLFENVTLHKVIYSKIKSKKQQSLLKRRARLQTPQPFAITSQDQSRLSGAKVVLVDDIYTTGRTLYHARAVLKAAGVAQIRAVTLAR</sequence>
<feature type="domain" description="Phosphoribosyltransferase" evidence="2">
    <location>
        <begin position="37"/>
        <end position="143"/>
    </location>
</feature>
<gene>
    <name evidence="3" type="ORF">FD50_GL002186</name>
</gene>
<dbReference type="SUPFAM" id="SSF53271">
    <property type="entry name" value="PRTase-like"/>
    <property type="match status" value="1"/>
</dbReference>
<dbReference type="Proteomes" id="UP000051166">
    <property type="component" value="Unassembled WGS sequence"/>
</dbReference>
<dbReference type="EMBL" id="AZFQ01000012">
    <property type="protein sequence ID" value="KRM00211.1"/>
    <property type="molecule type" value="Genomic_DNA"/>
</dbReference>
<dbReference type="STRING" id="1423801.FD50_GL002186"/>
<dbReference type="PANTHER" id="PTHR47505:SF1">
    <property type="entry name" value="DNA UTILIZATION PROTEIN YHGH"/>
    <property type="match status" value="1"/>
</dbReference>
<evidence type="ECO:0000256" key="1">
    <source>
        <dbReference type="ARBA" id="ARBA00008007"/>
    </source>
</evidence>
<proteinExistence type="inferred from homology"/>
<dbReference type="AlphaFoldDB" id="A0A0R1VB64"/>
<comment type="similarity">
    <text evidence="1">Belongs to the ComF/GntX family.</text>
</comment>
<organism evidence="3 4">
    <name type="scientific">Liquorilactobacillus satsumensis DSM 16230 = JCM 12392</name>
    <dbReference type="NCBI Taxonomy" id="1423801"/>
    <lineage>
        <taxon>Bacteria</taxon>
        <taxon>Bacillati</taxon>
        <taxon>Bacillota</taxon>
        <taxon>Bacilli</taxon>
        <taxon>Lactobacillales</taxon>
        <taxon>Lactobacillaceae</taxon>
        <taxon>Liquorilactobacillus</taxon>
    </lineage>
</organism>
<protein>
    <recommendedName>
        <fullName evidence="2">Phosphoribosyltransferase domain-containing protein</fullName>
    </recommendedName>
</protein>
<accession>A0A0R1VB64</accession>